<dbReference type="PANTHER" id="PTHR33872:SF2">
    <property type="entry name" value="DNA POLYMERASE EPSILON CATALYTIC SUBUNIT A"/>
    <property type="match status" value="1"/>
</dbReference>
<reference evidence="3" key="1">
    <citation type="journal article" date="2017" name="Cell">
        <title>Insights into land plant evolution garnered from the Marchantia polymorpha genome.</title>
        <authorList>
            <person name="Bowman J.L."/>
            <person name="Kohchi T."/>
            <person name="Yamato K.T."/>
            <person name="Jenkins J."/>
            <person name="Shu S."/>
            <person name="Ishizaki K."/>
            <person name="Yamaoka S."/>
            <person name="Nishihama R."/>
            <person name="Nakamura Y."/>
            <person name="Berger F."/>
            <person name="Adam C."/>
            <person name="Aki S.S."/>
            <person name="Althoff F."/>
            <person name="Araki T."/>
            <person name="Arteaga-Vazquez M.A."/>
            <person name="Balasubrmanian S."/>
            <person name="Barry K."/>
            <person name="Bauer D."/>
            <person name="Boehm C.R."/>
            <person name="Briginshaw L."/>
            <person name="Caballero-Perez J."/>
            <person name="Catarino B."/>
            <person name="Chen F."/>
            <person name="Chiyoda S."/>
            <person name="Chovatia M."/>
            <person name="Davies K.M."/>
            <person name="Delmans M."/>
            <person name="Demura T."/>
            <person name="Dierschke T."/>
            <person name="Dolan L."/>
            <person name="Dorantes-Acosta A.E."/>
            <person name="Eklund D.M."/>
            <person name="Florent S.N."/>
            <person name="Flores-Sandoval E."/>
            <person name="Fujiyama A."/>
            <person name="Fukuzawa H."/>
            <person name="Galik B."/>
            <person name="Grimanelli D."/>
            <person name="Grimwood J."/>
            <person name="Grossniklaus U."/>
            <person name="Hamada T."/>
            <person name="Haseloff J."/>
            <person name="Hetherington A.J."/>
            <person name="Higo A."/>
            <person name="Hirakawa Y."/>
            <person name="Hundley H.N."/>
            <person name="Ikeda Y."/>
            <person name="Inoue K."/>
            <person name="Inoue S.I."/>
            <person name="Ishida S."/>
            <person name="Jia Q."/>
            <person name="Kakita M."/>
            <person name="Kanazawa T."/>
            <person name="Kawai Y."/>
            <person name="Kawashima T."/>
            <person name="Kennedy M."/>
            <person name="Kinose K."/>
            <person name="Kinoshita T."/>
            <person name="Kohara Y."/>
            <person name="Koide E."/>
            <person name="Komatsu K."/>
            <person name="Kopischke S."/>
            <person name="Kubo M."/>
            <person name="Kyozuka J."/>
            <person name="Lagercrantz U."/>
            <person name="Lin S.S."/>
            <person name="Lindquist E."/>
            <person name="Lipzen A.M."/>
            <person name="Lu C.W."/>
            <person name="De Luna E."/>
            <person name="Martienssen R.A."/>
            <person name="Minamino N."/>
            <person name="Mizutani M."/>
            <person name="Mizutani M."/>
            <person name="Mochizuki N."/>
            <person name="Monte I."/>
            <person name="Mosher R."/>
            <person name="Nagasaki H."/>
            <person name="Nakagami H."/>
            <person name="Naramoto S."/>
            <person name="Nishitani K."/>
            <person name="Ohtani M."/>
            <person name="Okamoto T."/>
            <person name="Okumura M."/>
            <person name="Phillips J."/>
            <person name="Pollak B."/>
            <person name="Reinders A."/>
            <person name="Rovekamp M."/>
            <person name="Sano R."/>
            <person name="Sawa S."/>
            <person name="Schmid M.W."/>
            <person name="Shirakawa M."/>
            <person name="Solano R."/>
            <person name="Spunde A."/>
            <person name="Suetsugu N."/>
            <person name="Sugano S."/>
            <person name="Sugiyama A."/>
            <person name="Sun R."/>
            <person name="Suzuki Y."/>
            <person name="Takenaka M."/>
            <person name="Takezawa D."/>
            <person name="Tomogane H."/>
            <person name="Tsuzuki M."/>
            <person name="Ueda T."/>
            <person name="Umeda M."/>
            <person name="Ward J.M."/>
            <person name="Watanabe Y."/>
            <person name="Yazaki K."/>
            <person name="Yokoyama R."/>
            <person name="Yoshitake Y."/>
            <person name="Yotsui I."/>
            <person name="Zachgo S."/>
            <person name="Schmutz J."/>
        </authorList>
    </citation>
    <scope>NUCLEOTIDE SEQUENCE [LARGE SCALE GENOMIC DNA]</scope>
    <source>
        <strain evidence="3">Tak-1</strain>
    </source>
</reference>
<feature type="compositionally biased region" description="Low complexity" evidence="1">
    <location>
        <begin position="62"/>
        <end position="85"/>
    </location>
</feature>
<dbReference type="OMA" id="INAYWTA"/>
<name>A0A2R6WIW0_MARPO</name>
<proteinExistence type="predicted"/>
<dbReference type="OrthoDB" id="1858881at2759"/>
<gene>
    <name evidence="2" type="ORF">MARPO_0085s0006</name>
</gene>
<dbReference type="PANTHER" id="PTHR33872">
    <property type="entry name" value="DNA POLYMERASE EPSILON CATALYTIC SUBUNIT A"/>
    <property type="match status" value="1"/>
</dbReference>
<dbReference type="EMBL" id="KZ772757">
    <property type="protein sequence ID" value="PTQ33782.1"/>
    <property type="molecule type" value="Genomic_DNA"/>
</dbReference>
<evidence type="ECO:0000313" key="3">
    <source>
        <dbReference type="Proteomes" id="UP000244005"/>
    </source>
</evidence>
<feature type="region of interest" description="Disordered" evidence="1">
    <location>
        <begin position="53"/>
        <end position="92"/>
    </location>
</feature>
<evidence type="ECO:0000256" key="1">
    <source>
        <dbReference type="SAM" id="MobiDB-lite"/>
    </source>
</evidence>
<dbReference type="Proteomes" id="UP000244005">
    <property type="component" value="Unassembled WGS sequence"/>
</dbReference>
<evidence type="ECO:0000313" key="2">
    <source>
        <dbReference type="EMBL" id="PTQ33782.1"/>
    </source>
</evidence>
<keyword evidence="3" id="KW-1185">Reference proteome</keyword>
<protein>
    <submittedName>
        <fullName evidence="2">Uncharacterized protein</fullName>
    </submittedName>
</protein>
<sequence length="145" mass="16452">MGSLMAGWQTNRCDAEAALKRTTSSMTKAEVERFWRSKRNAIKRHLRFIEAQQDAEELDQRSSNSSGSYTDSTSTPSTPTASSLPNDLSSNTGRQAWWTRSSWAFLNEPPAQENKKNRYTPQFDVVEECGNARLVRRRNSMSTVL</sequence>
<accession>A0A2R6WIW0</accession>
<organism evidence="2 3">
    <name type="scientific">Marchantia polymorpha</name>
    <name type="common">Common liverwort</name>
    <name type="synonym">Marchantia aquatica</name>
    <dbReference type="NCBI Taxonomy" id="3197"/>
    <lineage>
        <taxon>Eukaryota</taxon>
        <taxon>Viridiplantae</taxon>
        <taxon>Streptophyta</taxon>
        <taxon>Embryophyta</taxon>
        <taxon>Marchantiophyta</taxon>
        <taxon>Marchantiopsida</taxon>
        <taxon>Marchantiidae</taxon>
        <taxon>Marchantiales</taxon>
        <taxon>Marchantiaceae</taxon>
        <taxon>Marchantia</taxon>
    </lineage>
</organism>
<dbReference type="AlphaFoldDB" id="A0A2R6WIW0"/>
<dbReference type="Gramene" id="Mp3g10210.1">
    <property type="protein sequence ID" value="Mp3g10210.1.cds"/>
    <property type="gene ID" value="Mp3g10210"/>
</dbReference>